<dbReference type="AlphaFoldDB" id="A0A0E9W7Q7"/>
<protein>
    <submittedName>
        <fullName evidence="1">Uncharacterized protein</fullName>
    </submittedName>
</protein>
<proteinExistence type="predicted"/>
<accession>A0A0E9W7Q7</accession>
<sequence>MVNGRDMKFCLLIGSCAQVLAKKYYPNRPDGGAIIKGQNFEL</sequence>
<reference evidence="1" key="2">
    <citation type="journal article" date="2015" name="Fish Shellfish Immunol.">
        <title>Early steps in the European eel (Anguilla anguilla)-Vibrio vulnificus interaction in the gills: Role of the RtxA13 toxin.</title>
        <authorList>
            <person name="Callol A."/>
            <person name="Pajuelo D."/>
            <person name="Ebbesson L."/>
            <person name="Teles M."/>
            <person name="MacKenzie S."/>
            <person name="Amaro C."/>
        </authorList>
    </citation>
    <scope>NUCLEOTIDE SEQUENCE</scope>
</reference>
<reference evidence="1" key="1">
    <citation type="submission" date="2014-11" db="EMBL/GenBank/DDBJ databases">
        <authorList>
            <person name="Amaro Gonzalez C."/>
        </authorList>
    </citation>
    <scope>NUCLEOTIDE SEQUENCE</scope>
</reference>
<dbReference type="EMBL" id="GBXM01022190">
    <property type="protein sequence ID" value="JAH86387.1"/>
    <property type="molecule type" value="Transcribed_RNA"/>
</dbReference>
<evidence type="ECO:0000313" key="1">
    <source>
        <dbReference type="EMBL" id="JAH86387.1"/>
    </source>
</evidence>
<organism evidence="1">
    <name type="scientific">Anguilla anguilla</name>
    <name type="common">European freshwater eel</name>
    <name type="synonym">Muraena anguilla</name>
    <dbReference type="NCBI Taxonomy" id="7936"/>
    <lineage>
        <taxon>Eukaryota</taxon>
        <taxon>Metazoa</taxon>
        <taxon>Chordata</taxon>
        <taxon>Craniata</taxon>
        <taxon>Vertebrata</taxon>
        <taxon>Euteleostomi</taxon>
        <taxon>Actinopterygii</taxon>
        <taxon>Neopterygii</taxon>
        <taxon>Teleostei</taxon>
        <taxon>Anguilliformes</taxon>
        <taxon>Anguillidae</taxon>
        <taxon>Anguilla</taxon>
    </lineage>
</organism>
<name>A0A0E9W7Q7_ANGAN</name>